<protein>
    <recommendedName>
        <fullName evidence="2">Senescence domain-containing protein</fullName>
    </recommendedName>
</protein>
<dbReference type="PaxDb" id="8022-A0A060Z8Q1"/>
<feature type="region of interest" description="Disordered" evidence="1">
    <location>
        <begin position="48"/>
        <end position="68"/>
    </location>
</feature>
<evidence type="ECO:0000259" key="2">
    <source>
        <dbReference type="Pfam" id="PF06911"/>
    </source>
</evidence>
<dbReference type="InterPro" id="IPR045036">
    <property type="entry name" value="Spartin-like"/>
</dbReference>
<sequence length="152" mass="16134">MFFCQCCTCTPPGVIKPLFQSTILIQVLLQAPNEAADSINLSQKVSIAPPEEEEAPAAAAEEEEKNLPEWSEKVASGILTGASWLSWGLVKGAEFTGIAIQKGASKLREHITPEDKPAHVSPSVSKGLHVAKQATGGAVRVSQFLGEKQLSV</sequence>
<gene>
    <name evidence="3" type="ORF">GSONMT00037131001</name>
</gene>
<dbReference type="AlphaFoldDB" id="A0A060Z8Q1"/>
<feature type="domain" description="Senescence" evidence="2">
    <location>
        <begin position="76"/>
        <end position="147"/>
    </location>
</feature>
<accession>A0A060Z8Q1</accession>
<dbReference type="STRING" id="8022.A0A060Z8Q1"/>
<reference evidence="3" key="2">
    <citation type="submission" date="2014-03" db="EMBL/GenBank/DDBJ databases">
        <authorList>
            <person name="Genoscope - CEA"/>
        </authorList>
    </citation>
    <scope>NUCLEOTIDE SEQUENCE</scope>
</reference>
<proteinExistence type="predicted"/>
<dbReference type="GO" id="GO:0005886">
    <property type="term" value="C:plasma membrane"/>
    <property type="evidence" value="ECO:0007669"/>
    <property type="project" value="TreeGrafter"/>
</dbReference>
<dbReference type="GO" id="GO:0051301">
    <property type="term" value="P:cell division"/>
    <property type="evidence" value="ECO:0007669"/>
    <property type="project" value="TreeGrafter"/>
</dbReference>
<dbReference type="Pfam" id="PF06911">
    <property type="entry name" value="Senescence"/>
    <property type="match status" value="1"/>
</dbReference>
<dbReference type="InterPro" id="IPR009686">
    <property type="entry name" value="Senescence/spartin_C"/>
</dbReference>
<dbReference type="PANTHER" id="PTHR21068:SF43">
    <property type="entry name" value="SPARTIN"/>
    <property type="match status" value="1"/>
</dbReference>
<dbReference type="GO" id="GO:0030514">
    <property type="term" value="P:negative regulation of BMP signaling pathway"/>
    <property type="evidence" value="ECO:0007669"/>
    <property type="project" value="TreeGrafter"/>
</dbReference>
<evidence type="ECO:0000256" key="1">
    <source>
        <dbReference type="SAM" id="MobiDB-lite"/>
    </source>
</evidence>
<dbReference type="EMBL" id="FR957317">
    <property type="protein sequence ID" value="CDR00463.1"/>
    <property type="molecule type" value="Genomic_DNA"/>
</dbReference>
<evidence type="ECO:0000313" key="3">
    <source>
        <dbReference type="EMBL" id="CDR00463.1"/>
    </source>
</evidence>
<evidence type="ECO:0000313" key="4">
    <source>
        <dbReference type="Proteomes" id="UP000193380"/>
    </source>
</evidence>
<dbReference type="Proteomes" id="UP000193380">
    <property type="component" value="Unassembled WGS sequence"/>
</dbReference>
<organism evidence="3 4">
    <name type="scientific">Oncorhynchus mykiss</name>
    <name type="common">Rainbow trout</name>
    <name type="synonym">Salmo gairdneri</name>
    <dbReference type="NCBI Taxonomy" id="8022"/>
    <lineage>
        <taxon>Eukaryota</taxon>
        <taxon>Metazoa</taxon>
        <taxon>Chordata</taxon>
        <taxon>Craniata</taxon>
        <taxon>Vertebrata</taxon>
        <taxon>Euteleostomi</taxon>
        <taxon>Actinopterygii</taxon>
        <taxon>Neopterygii</taxon>
        <taxon>Teleostei</taxon>
        <taxon>Protacanthopterygii</taxon>
        <taxon>Salmoniformes</taxon>
        <taxon>Salmonidae</taxon>
        <taxon>Salmoninae</taxon>
        <taxon>Oncorhynchus</taxon>
    </lineage>
</organism>
<dbReference type="PANTHER" id="PTHR21068">
    <property type="entry name" value="SPARTIN"/>
    <property type="match status" value="1"/>
</dbReference>
<reference evidence="3" key="1">
    <citation type="journal article" date="2014" name="Nat. Commun.">
        <title>The rainbow trout genome provides novel insights into evolution after whole-genome duplication in vertebrates.</title>
        <authorList>
            <person name="Berthelot C."/>
            <person name="Brunet F."/>
            <person name="Chalopin D."/>
            <person name="Juanchich A."/>
            <person name="Bernard M."/>
            <person name="Noel B."/>
            <person name="Bento P."/>
            <person name="Da Silva C."/>
            <person name="Labadie K."/>
            <person name="Alberti A."/>
            <person name="Aury J.M."/>
            <person name="Louis A."/>
            <person name="Dehais P."/>
            <person name="Bardou P."/>
            <person name="Montfort J."/>
            <person name="Klopp C."/>
            <person name="Cabau C."/>
            <person name="Gaspin C."/>
            <person name="Thorgaard G.H."/>
            <person name="Boussaha M."/>
            <person name="Quillet E."/>
            <person name="Guyomard R."/>
            <person name="Galiana D."/>
            <person name="Bobe J."/>
            <person name="Volff J.N."/>
            <person name="Genet C."/>
            <person name="Wincker P."/>
            <person name="Jaillon O."/>
            <person name="Roest Crollius H."/>
            <person name="Guiguen Y."/>
        </authorList>
    </citation>
    <scope>NUCLEOTIDE SEQUENCE [LARGE SCALE GENOMIC DNA]</scope>
</reference>
<feature type="compositionally biased region" description="Acidic residues" evidence="1">
    <location>
        <begin position="50"/>
        <end position="64"/>
    </location>
</feature>
<name>A0A060Z8Q1_ONCMY</name>